<dbReference type="EMBL" id="LR905353">
    <property type="protein sequence ID" value="CAD7253436.1"/>
    <property type="molecule type" value="Genomic_DNA"/>
</dbReference>
<organism evidence="10">
    <name type="scientific">Darwinula stevensoni</name>
    <dbReference type="NCBI Taxonomy" id="69355"/>
    <lineage>
        <taxon>Eukaryota</taxon>
        <taxon>Metazoa</taxon>
        <taxon>Ecdysozoa</taxon>
        <taxon>Arthropoda</taxon>
        <taxon>Crustacea</taxon>
        <taxon>Oligostraca</taxon>
        <taxon>Ostracoda</taxon>
        <taxon>Podocopa</taxon>
        <taxon>Podocopida</taxon>
        <taxon>Darwinulocopina</taxon>
        <taxon>Darwinuloidea</taxon>
        <taxon>Darwinulidae</taxon>
        <taxon>Darwinula</taxon>
    </lineage>
</organism>
<evidence type="ECO:0000256" key="5">
    <source>
        <dbReference type="ARBA" id="ARBA00022794"/>
    </source>
</evidence>
<feature type="compositionally biased region" description="Low complexity" evidence="8">
    <location>
        <begin position="71"/>
        <end position="80"/>
    </location>
</feature>
<evidence type="ECO:0000256" key="6">
    <source>
        <dbReference type="ARBA" id="ARBA00023212"/>
    </source>
</evidence>
<dbReference type="PANTHER" id="PTHR34174">
    <property type="entry name" value="HYDROLETHALUS SYNDROME PROTEIN 1"/>
    <property type="match status" value="1"/>
</dbReference>
<keyword evidence="7" id="KW-0966">Cell projection</keyword>
<dbReference type="Proteomes" id="UP000677054">
    <property type="component" value="Unassembled WGS sequence"/>
</dbReference>
<reference evidence="10" key="1">
    <citation type="submission" date="2020-11" db="EMBL/GenBank/DDBJ databases">
        <authorList>
            <person name="Tran Van P."/>
        </authorList>
    </citation>
    <scope>NUCLEOTIDE SEQUENCE</scope>
</reference>
<evidence type="ECO:0000313" key="11">
    <source>
        <dbReference type="Proteomes" id="UP000677054"/>
    </source>
</evidence>
<accession>A0A7R9AG29</accession>
<proteinExistence type="inferred from homology"/>
<keyword evidence="6" id="KW-0206">Cytoskeleton</keyword>
<name>A0A7R9AG29_9CRUS</name>
<evidence type="ECO:0000259" key="9">
    <source>
        <dbReference type="Pfam" id="PF15311"/>
    </source>
</evidence>
<dbReference type="GO" id="GO:0005814">
    <property type="term" value="C:centriole"/>
    <property type="evidence" value="ECO:0007669"/>
    <property type="project" value="UniProtKB-SubCell"/>
</dbReference>
<dbReference type="EMBL" id="CAJPEV010005836">
    <property type="protein sequence ID" value="CAG0903581.1"/>
    <property type="molecule type" value="Genomic_DNA"/>
</dbReference>
<dbReference type="OrthoDB" id="6343432at2759"/>
<keyword evidence="5" id="KW-0970">Cilium biogenesis/degradation</keyword>
<feature type="compositionally biased region" description="Basic and acidic residues" evidence="8">
    <location>
        <begin position="35"/>
        <end position="48"/>
    </location>
</feature>
<evidence type="ECO:0000256" key="8">
    <source>
        <dbReference type="SAM" id="MobiDB-lite"/>
    </source>
</evidence>
<feature type="region of interest" description="Disordered" evidence="8">
    <location>
        <begin position="145"/>
        <end position="173"/>
    </location>
</feature>
<feature type="compositionally biased region" description="Polar residues" evidence="8">
    <location>
        <begin position="9"/>
        <end position="18"/>
    </location>
</feature>
<gene>
    <name evidence="10" type="ORF">DSTB1V02_LOCUS13186</name>
</gene>
<keyword evidence="4" id="KW-0963">Cytoplasm</keyword>
<evidence type="ECO:0000256" key="7">
    <source>
        <dbReference type="ARBA" id="ARBA00023273"/>
    </source>
</evidence>
<dbReference type="InterPro" id="IPR052319">
    <property type="entry name" value="Centriolar_ciliogenesis_assoc"/>
</dbReference>
<dbReference type="GO" id="GO:0060271">
    <property type="term" value="P:cilium assembly"/>
    <property type="evidence" value="ECO:0007669"/>
    <property type="project" value="TreeGrafter"/>
</dbReference>
<evidence type="ECO:0000256" key="3">
    <source>
        <dbReference type="ARBA" id="ARBA00010091"/>
    </source>
</evidence>
<dbReference type="Pfam" id="PF15311">
    <property type="entry name" value="HYLS1_C"/>
    <property type="match status" value="1"/>
</dbReference>
<comment type="subcellular location">
    <subcellularLocation>
        <location evidence="2">Cell projection</location>
        <location evidence="2">Cilium</location>
    </subcellularLocation>
    <subcellularLocation>
        <location evidence="1">Cytoplasm</location>
        <location evidence="1">Cytoskeleton</location>
        <location evidence="1">Microtubule organizing center</location>
        <location evidence="1">Centrosome</location>
        <location evidence="1">Centriole</location>
    </subcellularLocation>
</comment>
<dbReference type="GO" id="GO:0097730">
    <property type="term" value="C:non-motile cilium"/>
    <property type="evidence" value="ECO:0007669"/>
    <property type="project" value="TreeGrafter"/>
</dbReference>
<sequence>MYYVRSRHGTGSASNSTRRGLLEISQPESKMSSRFSDKAMRGMFDKSSHGFSTSTPVPSPIHKGSPRSSDDSASTSYRSPPEYHHGPFQFGLPGKENEELSSQSSADLTHEVAVLLNRLRTYREKLDKAVQQALHPCDITRSSISLDSLRPPAPRPSFIRPSTAKPRTRKTDPVSLYHKYKQEWERNKIPGTSPHKSLRWEIRHRMAHIR</sequence>
<comment type="similarity">
    <text evidence="3">Belongs to the HYLS1 family.</text>
</comment>
<feature type="domain" description="Centriolar and ciliogenesis-associated protein HYLS1 C-terminal" evidence="9">
    <location>
        <begin position="159"/>
        <end position="207"/>
    </location>
</feature>
<dbReference type="AlphaFoldDB" id="A0A7R9AG29"/>
<protein>
    <recommendedName>
        <fullName evidence="9">Centriolar and ciliogenesis-associated protein HYLS1 C-terminal domain-containing protein</fullName>
    </recommendedName>
</protein>
<evidence type="ECO:0000256" key="1">
    <source>
        <dbReference type="ARBA" id="ARBA00004114"/>
    </source>
</evidence>
<evidence type="ECO:0000313" key="10">
    <source>
        <dbReference type="EMBL" id="CAD7253436.1"/>
    </source>
</evidence>
<evidence type="ECO:0000256" key="4">
    <source>
        <dbReference type="ARBA" id="ARBA00022490"/>
    </source>
</evidence>
<dbReference type="PANTHER" id="PTHR34174:SF1">
    <property type="entry name" value="CENTRIOLAR AND CILIOGENESIS-ASSOCIATED PROTEIN HYLS1"/>
    <property type="match status" value="1"/>
</dbReference>
<dbReference type="InterPro" id="IPR027918">
    <property type="entry name" value="HYLS1_C_dom"/>
</dbReference>
<evidence type="ECO:0000256" key="2">
    <source>
        <dbReference type="ARBA" id="ARBA00004138"/>
    </source>
</evidence>
<feature type="region of interest" description="Disordered" evidence="8">
    <location>
        <begin position="1"/>
        <end position="105"/>
    </location>
</feature>
<keyword evidence="11" id="KW-1185">Reference proteome</keyword>